<dbReference type="PROSITE" id="PS00086">
    <property type="entry name" value="CYTOCHROME_P450"/>
    <property type="match status" value="1"/>
</dbReference>
<evidence type="ECO:0000313" key="5">
    <source>
        <dbReference type="Proteomes" id="UP001225356"/>
    </source>
</evidence>
<dbReference type="PRINTS" id="PR00359">
    <property type="entry name" value="BP450"/>
</dbReference>
<dbReference type="InterPro" id="IPR017972">
    <property type="entry name" value="Cyt_P450_CS"/>
</dbReference>
<dbReference type="Pfam" id="PF00067">
    <property type="entry name" value="p450"/>
    <property type="match status" value="1"/>
</dbReference>
<dbReference type="PANTHER" id="PTHR46696:SF1">
    <property type="entry name" value="CYTOCHROME P450 YJIB-RELATED"/>
    <property type="match status" value="1"/>
</dbReference>
<evidence type="ECO:0000313" key="4">
    <source>
        <dbReference type="EMBL" id="MDP9850385.1"/>
    </source>
</evidence>
<keyword evidence="5" id="KW-1185">Reference proteome</keyword>
<reference evidence="4 5" key="1">
    <citation type="submission" date="2023-07" db="EMBL/GenBank/DDBJ databases">
        <title>Sequencing the genomes of 1000 actinobacteria strains.</title>
        <authorList>
            <person name="Klenk H.-P."/>
        </authorList>
    </citation>
    <scope>NUCLEOTIDE SEQUENCE [LARGE SCALE GENOMIC DNA]</scope>
    <source>
        <strain evidence="4 5">DSM 46740</strain>
    </source>
</reference>
<sequence length="428" mass="46857">MADSSRLVLTPGDLHRQSDRLRTRGPVTVVELPGEVEAFAVTWDATLRRVLADPRFVKNIGHWLAWSEGRIPRDWELASWVVPENMLTADGDHHRRLRGLVSQAFTPGRIEALAPRIIQIVDQLLDQMGSLNGRHVDLKAALALPLPLTVISELFGVAERDRAPLQELCAAVFDQSLTRSQAAAAQRGLQQSLAKLVAHKRTVPGEDMTSALIAACDGTDQLDESELIWTLALMIGAGYETTMNLILNAVHALLTHPRQLALVLTGHYGWDAVVEETLRWDPSIANLPFRYTREEVHLEGVVIPAGSAVLMCYGAAGRDPARHGATAHRFDLHRDDASSHLAFSHGAHYCLGAPLARLEARLVLQRLFTRFPRLRLAAPASALVAMPSLIANGFSELPVTASPSPLTPRYGENGRVEEDVPPEGQRSA</sequence>
<proteinExistence type="inferred from homology"/>
<comment type="similarity">
    <text evidence="1 2">Belongs to the cytochrome P450 family.</text>
</comment>
<protein>
    <submittedName>
        <fullName evidence="4">Cytochrome P450</fullName>
    </submittedName>
</protein>
<keyword evidence="2" id="KW-0408">Iron</keyword>
<keyword evidence="2" id="KW-0560">Oxidoreductase</keyword>
<dbReference type="InterPro" id="IPR001128">
    <property type="entry name" value="Cyt_P450"/>
</dbReference>
<dbReference type="SUPFAM" id="SSF48264">
    <property type="entry name" value="Cytochrome P450"/>
    <property type="match status" value="1"/>
</dbReference>
<dbReference type="InterPro" id="IPR002397">
    <property type="entry name" value="Cyt_P450_B"/>
</dbReference>
<keyword evidence="2" id="KW-0503">Monooxygenase</keyword>
<keyword evidence="2" id="KW-0479">Metal-binding</keyword>
<keyword evidence="2" id="KW-0349">Heme</keyword>
<dbReference type="PANTHER" id="PTHR46696">
    <property type="entry name" value="P450, PUTATIVE (EUROFUNG)-RELATED"/>
    <property type="match status" value="1"/>
</dbReference>
<dbReference type="CDD" id="cd11029">
    <property type="entry name" value="CYP107-like"/>
    <property type="match status" value="1"/>
</dbReference>
<dbReference type="Proteomes" id="UP001225356">
    <property type="component" value="Unassembled WGS sequence"/>
</dbReference>
<dbReference type="InterPro" id="IPR036396">
    <property type="entry name" value="Cyt_P450_sf"/>
</dbReference>
<name>A0ABT9QVD0_9ACTN</name>
<comment type="caution">
    <text evidence="4">The sequence shown here is derived from an EMBL/GenBank/DDBJ whole genome shotgun (WGS) entry which is preliminary data.</text>
</comment>
<feature type="region of interest" description="Disordered" evidence="3">
    <location>
        <begin position="401"/>
        <end position="428"/>
    </location>
</feature>
<evidence type="ECO:0000256" key="3">
    <source>
        <dbReference type="SAM" id="MobiDB-lite"/>
    </source>
</evidence>
<accession>A0ABT9QVD0</accession>
<evidence type="ECO:0000256" key="2">
    <source>
        <dbReference type="RuleBase" id="RU000461"/>
    </source>
</evidence>
<dbReference type="PRINTS" id="PR00385">
    <property type="entry name" value="P450"/>
</dbReference>
<evidence type="ECO:0000256" key="1">
    <source>
        <dbReference type="ARBA" id="ARBA00010617"/>
    </source>
</evidence>
<dbReference type="Gene3D" id="1.10.630.10">
    <property type="entry name" value="Cytochrome P450"/>
    <property type="match status" value="1"/>
</dbReference>
<organism evidence="4 5">
    <name type="scientific">Streptosporangium lutulentum</name>
    <dbReference type="NCBI Taxonomy" id="1461250"/>
    <lineage>
        <taxon>Bacteria</taxon>
        <taxon>Bacillati</taxon>
        <taxon>Actinomycetota</taxon>
        <taxon>Actinomycetes</taxon>
        <taxon>Streptosporangiales</taxon>
        <taxon>Streptosporangiaceae</taxon>
        <taxon>Streptosporangium</taxon>
    </lineage>
</organism>
<gene>
    <name evidence="4" type="ORF">J2853_009681</name>
</gene>
<dbReference type="EMBL" id="JAUSQU010000003">
    <property type="protein sequence ID" value="MDP9850385.1"/>
    <property type="molecule type" value="Genomic_DNA"/>
</dbReference>